<dbReference type="Proteomes" id="UP001367676">
    <property type="component" value="Unassembled WGS sequence"/>
</dbReference>
<comment type="caution">
    <text evidence="2">The sequence shown here is derived from an EMBL/GenBank/DDBJ whole genome shotgun (WGS) entry which is preliminary data.</text>
</comment>
<dbReference type="EMBL" id="JBBCAQ010000034">
    <property type="protein sequence ID" value="KAK7579823.1"/>
    <property type="molecule type" value="Genomic_DNA"/>
</dbReference>
<reference evidence="2 3" key="1">
    <citation type="submission" date="2024-03" db="EMBL/GenBank/DDBJ databases">
        <title>Adaptation during the transition from Ophiocordyceps entomopathogen to insect associate is accompanied by gene loss and intensified selection.</title>
        <authorList>
            <person name="Ward C.M."/>
            <person name="Onetto C.A."/>
            <person name="Borneman A.R."/>
        </authorList>
    </citation>
    <scope>NUCLEOTIDE SEQUENCE [LARGE SCALE GENOMIC DNA]</scope>
    <source>
        <strain evidence="2">AWRI1</strain>
        <tissue evidence="2">Single Adult Female</tissue>
    </source>
</reference>
<evidence type="ECO:0000313" key="3">
    <source>
        <dbReference type="Proteomes" id="UP001367676"/>
    </source>
</evidence>
<protein>
    <submittedName>
        <fullName evidence="2">Uncharacterized protein</fullName>
    </submittedName>
</protein>
<evidence type="ECO:0000313" key="2">
    <source>
        <dbReference type="EMBL" id="KAK7579823.1"/>
    </source>
</evidence>
<proteinExistence type="predicted"/>
<accession>A0AAN9Y1R2</accession>
<gene>
    <name evidence="2" type="ORF">V9T40_000452</name>
</gene>
<feature type="region of interest" description="Disordered" evidence="1">
    <location>
        <begin position="192"/>
        <end position="216"/>
    </location>
</feature>
<keyword evidence="3" id="KW-1185">Reference proteome</keyword>
<name>A0AAN9Y1R2_9HEMI</name>
<dbReference type="AlphaFoldDB" id="A0AAN9Y1R2"/>
<sequence>MILQALGTWGTNQYVGINVRELLLLKQMREKMSKTSTKTAREAVLPRQQEAFLPKFQEVPFPEPQKALLPKFQEVLPPEPQKVVLPKLQEVLQPEPQETLPKLQENHQPEPQEVSLPVQQEVPLPLQELHLPELQEGSLSKPQEVALSKQPEGLPKLEVPLLEPQEVPLPVPHEVPLPVPQELHLPQLQKSLSKSQEVPLPEPQNASQPKLPESPLVRLSKRNVQPVAHGSVDLEPTIDLNCTGPCARSFDETMEKLVGEDGEQHHDADMKDINIFLQTVFQNLSNEKQEFRKLSSEIPEFQNLSSANAESTKQPNKKFELRLMVPDTANGTATNANKSAAIQESDEVAYGNYFHEEFKERIVPRTSEELNKYNIRLNSDEFDA</sequence>
<evidence type="ECO:0000256" key="1">
    <source>
        <dbReference type="SAM" id="MobiDB-lite"/>
    </source>
</evidence>
<organism evidence="2 3">
    <name type="scientific">Parthenolecanium corni</name>
    <dbReference type="NCBI Taxonomy" id="536013"/>
    <lineage>
        <taxon>Eukaryota</taxon>
        <taxon>Metazoa</taxon>
        <taxon>Ecdysozoa</taxon>
        <taxon>Arthropoda</taxon>
        <taxon>Hexapoda</taxon>
        <taxon>Insecta</taxon>
        <taxon>Pterygota</taxon>
        <taxon>Neoptera</taxon>
        <taxon>Paraneoptera</taxon>
        <taxon>Hemiptera</taxon>
        <taxon>Sternorrhyncha</taxon>
        <taxon>Coccoidea</taxon>
        <taxon>Coccidae</taxon>
        <taxon>Parthenolecanium</taxon>
    </lineage>
</organism>